<keyword evidence="3" id="KW-1185">Reference proteome</keyword>
<dbReference type="AlphaFoldDB" id="A0AA36IJP7"/>
<protein>
    <submittedName>
        <fullName evidence="2">Uncharacterized protein</fullName>
    </submittedName>
</protein>
<evidence type="ECO:0000256" key="1">
    <source>
        <dbReference type="SAM" id="Phobius"/>
    </source>
</evidence>
<keyword evidence="1" id="KW-0812">Transmembrane</keyword>
<comment type="caution">
    <text evidence="2">The sequence shown here is derived from an EMBL/GenBank/DDBJ whole genome shotgun (WGS) entry which is preliminary data.</text>
</comment>
<feature type="transmembrane region" description="Helical" evidence="1">
    <location>
        <begin position="70"/>
        <end position="88"/>
    </location>
</feature>
<gene>
    <name evidence="2" type="ORF">EVOR1521_LOCUS14637</name>
</gene>
<dbReference type="Proteomes" id="UP001178507">
    <property type="component" value="Unassembled WGS sequence"/>
</dbReference>
<evidence type="ECO:0000313" key="2">
    <source>
        <dbReference type="EMBL" id="CAJ1388880.1"/>
    </source>
</evidence>
<keyword evidence="1" id="KW-1133">Transmembrane helix</keyword>
<sequence>MAEKEVAVLGCGGAPSLPPSWASLVTDSDWQATTKALDRASNIMGLIFLAWAVVLAGIVAALAFSLDQQGLWGLMGLISMAGLARGCVYPRAIKQLNNDVYGKKDLELSWNWNCPETLSLKQKKGDTSGAASEP</sequence>
<feature type="transmembrane region" description="Helical" evidence="1">
    <location>
        <begin position="43"/>
        <end position="64"/>
    </location>
</feature>
<reference evidence="2" key="1">
    <citation type="submission" date="2023-08" db="EMBL/GenBank/DDBJ databases">
        <authorList>
            <person name="Chen Y."/>
            <person name="Shah S."/>
            <person name="Dougan E. K."/>
            <person name="Thang M."/>
            <person name="Chan C."/>
        </authorList>
    </citation>
    <scope>NUCLEOTIDE SEQUENCE</scope>
</reference>
<dbReference type="EMBL" id="CAUJNA010001779">
    <property type="protein sequence ID" value="CAJ1388880.1"/>
    <property type="molecule type" value="Genomic_DNA"/>
</dbReference>
<evidence type="ECO:0000313" key="3">
    <source>
        <dbReference type="Proteomes" id="UP001178507"/>
    </source>
</evidence>
<accession>A0AA36IJP7</accession>
<organism evidence="2 3">
    <name type="scientific">Effrenium voratum</name>
    <dbReference type="NCBI Taxonomy" id="2562239"/>
    <lineage>
        <taxon>Eukaryota</taxon>
        <taxon>Sar</taxon>
        <taxon>Alveolata</taxon>
        <taxon>Dinophyceae</taxon>
        <taxon>Suessiales</taxon>
        <taxon>Symbiodiniaceae</taxon>
        <taxon>Effrenium</taxon>
    </lineage>
</organism>
<keyword evidence="1" id="KW-0472">Membrane</keyword>
<proteinExistence type="predicted"/>
<name>A0AA36IJP7_9DINO</name>